<dbReference type="Gene3D" id="3.30.497.10">
    <property type="entry name" value="Antithrombin, subunit I, domain 2"/>
    <property type="match status" value="1"/>
</dbReference>
<evidence type="ECO:0000259" key="2">
    <source>
        <dbReference type="Pfam" id="PF00079"/>
    </source>
</evidence>
<dbReference type="Proteomes" id="UP001341281">
    <property type="component" value="Chromosome 07"/>
</dbReference>
<protein>
    <recommendedName>
        <fullName evidence="2">Serpin domain-containing protein</fullName>
    </recommendedName>
</protein>
<dbReference type="InterPro" id="IPR023796">
    <property type="entry name" value="Serpin_dom"/>
</dbReference>
<comment type="similarity">
    <text evidence="1">Belongs to the serpin family.</text>
</comment>
<keyword evidence="4" id="KW-1185">Reference proteome</keyword>
<dbReference type="InterPro" id="IPR042178">
    <property type="entry name" value="Serpin_sf_1"/>
</dbReference>
<organism evidence="3 4">
    <name type="scientific">Paspalum notatum var. saurae</name>
    <dbReference type="NCBI Taxonomy" id="547442"/>
    <lineage>
        <taxon>Eukaryota</taxon>
        <taxon>Viridiplantae</taxon>
        <taxon>Streptophyta</taxon>
        <taxon>Embryophyta</taxon>
        <taxon>Tracheophyta</taxon>
        <taxon>Spermatophyta</taxon>
        <taxon>Magnoliopsida</taxon>
        <taxon>Liliopsida</taxon>
        <taxon>Poales</taxon>
        <taxon>Poaceae</taxon>
        <taxon>PACMAD clade</taxon>
        <taxon>Panicoideae</taxon>
        <taxon>Andropogonodae</taxon>
        <taxon>Paspaleae</taxon>
        <taxon>Paspalinae</taxon>
        <taxon>Paspalum</taxon>
    </lineage>
</organism>
<feature type="domain" description="Serpin" evidence="2">
    <location>
        <begin position="19"/>
        <end position="126"/>
    </location>
</feature>
<accession>A0AAQ3X5U5</accession>
<proteinExistence type="inferred from homology"/>
<dbReference type="InterPro" id="IPR036186">
    <property type="entry name" value="Serpin_sf"/>
</dbReference>
<dbReference type="AlphaFoldDB" id="A0AAQ3X5U5"/>
<dbReference type="Pfam" id="PF00079">
    <property type="entry name" value="Serpin"/>
    <property type="match status" value="1"/>
</dbReference>
<dbReference type="SUPFAM" id="SSF56574">
    <property type="entry name" value="Serpins"/>
    <property type="match status" value="1"/>
</dbReference>
<dbReference type="EMBL" id="CP144751">
    <property type="protein sequence ID" value="WVZ85916.1"/>
    <property type="molecule type" value="Genomic_DNA"/>
</dbReference>
<name>A0AAQ3X5U5_PASNO</name>
<evidence type="ECO:0000256" key="1">
    <source>
        <dbReference type="ARBA" id="ARBA00009500"/>
    </source>
</evidence>
<sequence length="128" mass="14100">MVERAFSDDGGLWQPGSSSDTRVVHTCVVLHDSTGMLKPAYRNVDAVSCKAVVRAMNFIKKPEAARDKFNSWVKAVTNNVIDSILPGGSVTEHTRLVVAMTGICATRFNKDMAKKHKFQRLECSTVDT</sequence>
<reference evidence="3 4" key="1">
    <citation type="submission" date="2024-02" db="EMBL/GenBank/DDBJ databases">
        <title>High-quality chromosome-scale genome assembly of Pensacola bahiagrass (Paspalum notatum Flugge var. saurae).</title>
        <authorList>
            <person name="Vega J.M."/>
            <person name="Podio M."/>
            <person name="Orjuela J."/>
            <person name="Siena L.A."/>
            <person name="Pessino S.C."/>
            <person name="Combes M.C."/>
            <person name="Mariac C."/>
            <person name="Albertini E."/>
            <person name="Pupilli F."/>
            <person name="Ortiz J.P.A."/>
            <person name="Leblanc O."/>
        </authorList>
    </citation>
    <scope>NUCLEOTIDE SEQUENCE [LARGE SCALE GENOMIC DNA]</scope>
    <source>
        <strain evidence="3">R1</strain>
        <tissue evidence="3">Leaf</tissue>
    </source>
</reference>
<evidence type="ECO:0000313" key="3">
    <source>
        <dbReference type="EMBL" id="WVZ85916.1"/>
    </source>
</evidence>
<evidence type="ECO:0000313" key="4">
    <source>
        <dbReference type="Proteomes" id="UP001341281"/>
    </source>
</evidence>
<gene>
    <name evidence="3" type="ORF">U9M48_032774</name>
</gene>